<reference evidence="14" key="2">
    <citation type="submission" date="2021-04" db="EMBL/GenBank/DDBJ databases">
        <authorList>
            <person name="Gilroy R."/>
        </authorList>
    </citation>
    <scope>NUCLEOTIDE SEQUENCE</scope>
    <source>
        <strain evidence="14">2189</strain>
    </source>
</reference>
<feature type="domain" description="BRCT" evidence="13">
    <location>
        <begin position="578"/>
        <end position="661"/>
    </location>
</feature>
<dbReference type="InterPro" id="IPR001357">
    <property type="entry name" value="BRCT_dom"/>
</dbReference>
<dbReference type="InterPro" id="IPR001679">
    <property type="entry name" value="DNA_ligase"/>
</dbReference>
<keyword evidence="10 12" id="KW-0464">Manganese</keyword>
<feature type="binding site" evidence="12">
    <location>
        <position position="115"/>
    </location>
    <ligand>
        <name>NAD(+)</name>
        <dbReference type="ChEBI" id="CHEBI:57540"/>
    </ligand>
</feature>
<dbReference type="Pfam" id="PF03120">
    <property type="entry name" value="OB_DNA_ligase"/>
    <property type="match status" value="1"/>
</dbReference>
<evidence type="ECO:0000256" key="9">
    <source>
        <dbReference type="ARBA" id="ARBA00023204"/>
    </source>
</evidence>
<evidence type="ECO:0000256" key="8">
    <source>
        <dbReference type="ARBA" id="ARBA00023027"/>
    </source>
</evidence>
<keyword evidence="8 12" id="KW-0520">NAD</keyword>
<evidence type="ECO:0000256" key="2">
    <source>
        <dbReference type="ARBA" id="ARBA00022598"/>
    </source>
</evidence>
<evidence type="ECO:0000256" key="5">
    <source>
        <dbReference type="ARBA" id="ARBA00022763"/>
    </source>
</evidence>
<organism evidence="14 15">
    <name type="scientific">Candidatus Borkfalkia faecavium</name>
    <dbReference type="NCBI Taxonomy" id="2838508"/>
    <lineage>
        <taxon>Bacteria</taxon>
        <taxon>Bacillati</taxon>
        <taxon>Bacillota</taxon>
        <taxon>Clostridia</taxon>
        <taxon>Christensenellales</taxon>
        <taxon>Christensenellaceae</taxon>
        <taxon>Candidatus Borkfalkia</taxon>
    </lineage>
</organism>
<dbReference type="InterPro" id="IPR010994">
    <property type="entry name" value="RuvA_2-like"/>
</dbReference>
<dbReference type="GO" id="GO:0006281">
    <property type="term" value="P:DNA repair"/>
    <property type="evidence" value="ECO:0007669"/>
    <property type="project" value="UniProtKB-KW"/>
</dbReference>
<evidence type="ECO:0000256" key="3">
    <source>
        <dbReference type="ARBA" id="ARBA00022705"/>
    </source>
</evidence>
<comment type="similarity">
    <text evidence="12">Belongs to the NAD-dependent DNA ligase family. LigA subfamily.</text>
</comment>
<keyword evidence="3 12" id="KW-0235">DNA replication</keyword>
<dbReference type="EMBL" id="DXEW01000031">
    <property type="protein sequence ID" value="HIX50939.1"/>
    <property type="molecule type" value="Genomic_DNA"/>
</dbReference>
<dbReference type="Pfam" id="PF01653">
    <property type="entry name" value="DNA_ligase_aden"/>
    <property type="match status" value="1"/>
</dbReference>
<dbReference type="PIRSF" id="PIRSF001604">
    <property type="entry name" value="LigA"/>
    <property type="match status" value="1"/>
</dbReference>
<dbReference type="AlphaFoldDB" id="A0A9D1W1M1"/>
<evidence type="ECO:0000256" key="1">
    <source>
        <dbReference type="ARBA" id="ARBA00004067"/>
    </source>
</evidence>
<dbReference type="Gene3D" id="3.40.50.10190">
    <property type="entry name" value="BRCT domain"/>
    <property type="match status" value="1"/>
</dbReference>
<dbReference type="InterPro" id="IPR013840">
    <property type="entry name" value="DNAligase_N"/>
</dbReference>
<dbReference type="Gene3D" id="1.10.150.20">
    <property type="entry name" value="5' to 3' exonuclease, C-terminal subdomain"/>
    <property type="match status" value="2"/>
</dbReference>
<feature type="binding site" evidence="12">
    <location>
        <position position="421"/>
    </location>
    <ligand>
        <name>Zn(2+)</name>
        <dbReference type="ChEBI" id="CHEBI:29105"/>
    </ligand>
</feature>
<keyword evidence="2 12" id="KW-0436">Ligase</keyword>
<dbReference type="InterPro" id="IPR012340">
    <property type="entry name" value="NA-bd_OB-fold"/>
</dbReference>
<evidence type="ECO:0000256" key="11">
    <source>
        <dbReference type="ARBA" id="ARBA00034005"/>
    </source>
</evidence>
<dbReference type="SMART" id="SM00292">
    <property type="entry name" value="BRCT"/>
    <property type="match status" value="1"/>
</dbReference>
<feature type="binding site" evidence="12">
    <location>
        <position position="403"/>
    </location>
    <ligand>
        <name>Zn(2+)</name>
        <dbReference type="ChEBI" id="CHEBI:29105"/>
    </ligand>
</feature>
<feature type="binding site" evidence="12">
    <location>
        <position position="172"/>
    </location>
    <ligand>
        <name>NAD(+)</name>
        <dbReference type="ChEBI" id="CHEBI:57540"/>
    </ligand>
</feature>
<dbReference type="Pfam" id="PF00533">
    <property type="entry name" value="BRCT"/>
    <property type="match status" value="1"/>
</dbReference>
<dbReference type="Gene3D" id="1.10.287.610">
    <property type="entry name" value="Helix hairpin bin"/>
    <property type="match status" value="1"/>
</dbReference>
<dbReference type="SMART" id="SM00532">
    <property type="entry name" value="LIGANc"/>
    <property type="match status" value="1"/>
</dbReference>
<evidence type="ECO:0000256" key="6">
    <source>
        <dbReference type="ARBA" id="ARBA00022833"/>
    </source>
</evidence>
<dbReference type="FunFam" id="1.10.150.20:FF:000006">
    <property type="entry name" value="DNA ligase"/>
    <property type="match status" value="1"/>
</dbReference>
<keyword evidence="5 12" id="KW-0227">DNA damage</keyword>
<keyword evidence="6 12" id="KW-0862">Zinc</keyword>
<keyword evidence="9 12" id="KW-0234">DNA repair</keyword>
<dbReference type="PROSITE" id="PS50172">
    <property type="entry name" value="BRCT"/>
    <property type="match status" value="1"/>
</dbReference>
<dbReference type="Proteomes" id="UP000886847">
    <property type="component" value="Unassembled WGS sequence"/>
</dbReference>
<dbReference type="InterPro" id="IPR013839">
    <property type="entry name" value="DNAligase_adenylation"/>
</dbReference>
<dbReference type="GO" id="GO:0003677">
    <property type="term" value="F:DNA binding"/>
    <property type="evidence" value="ECO:0007669"/>
    <property type="project" value="InterPro"/>
</dbReference>
<dbReference type="CDD" id="cd00114">
    <property type="entry name" value="LIGANc"/>
    <property type="match status" value="1"/>
</dbReference>
<protein>
    <recommendedName>
        <fullName evidence="12">DNA ligase</fullName>
        <ecNumber evidence="12">6.5.1.2</ecNumber>
    </recommendedName>
    <alternativeName>
        <fullName evidence="12">Polydeoxyribonucleotide synthase [NAD(+)]</fullName>
    </alternativeName>
</protein>
<dbReference type="GO" id="GO:0046872">
    <property type="term" value="F:metal ion binding"/>
    <property type="evidence" value="ECO:0007669"/>
    <property type="project" value="UniProtKB-KW"/>
</dbReference>
<dbReference type="Gene3D" id="3.30.470.30">
    <property type="entry name" value="DNA ligase/mRNA capping enzyme"/>
    <property type="match status" value="1"/>
</dbReference>
<gene>
    <name evidence="12 14" type="primary">ligA</name>
    <name evidence="14" type="ORF">H9851_06665</name>
</gene>
<dbReference type="NCBIfam" id="TIGR00575">
    <property type="entry name" value="dnlj"/>
    <property type="match status" value="1"/>
</dbReference>
<dbReference type="Gene3D" id="2.40.50.140">
    <property type="entry name" value="Nucleic acid-binding proteins"/>
    <property type="match status" value="1"/>
</dbReference>
<dbReference type="PROSITE" id="PS01056">
    <property type="entry name" value="DNA_LIGASE_N2"/>
    <property type="match status" value="1"/>
</dbReference>
<dbReference type="CDD" id="cd17748">
    <property type="entry name" value="BRCT_DNA_ligase_like"/>
    <property type="match status" value="1"/>
</dbReference>
<dbReference type="EC" id="6.5.1.2" evidence="12"/>
<comment type="cofactor">
    <cofactor evidence="12">
        <name>Mg(2+)</name>
        <dbReference type="ChEBI" id="CHEBI:18420"/>
    </cofactor>
    <cofactor evidence="12">
        <name>Mn(2+)</name>
        <dbReference type="ChEBI" id="CHEBI:29035"/>
    </cofactor>
</comment>
<sequence length="661" mass="72279">MSYDQTKRMRELVDALNRYGHEYYVLDAPTVPDAVYDKLYDELRALERETGTVLFDSPTRRVGGEPVKAFARHAHIARLYSLDKAVTEDELDAFFTRVSKAAETAGMGDPVYTVEYKFDGLTMCLTYEEGKFVRATTRGNGTVGEDVTAQVLTMHSFPLSVSYKGTLEVKGEAIIRLSVLEEYNKTAAEPLKNARNAAAGAVRNLDPAVTAARRPEILFYDVNYMSKPVLSSQQEAFAFLEGEGFKTFRPRWVCKSPQEVKDAIASIDVSRKQIDVLTDGAVVKADSFALREALGYTDKFPRWAIAFKFEAEEAETTVRRVLWQVGRTGKLTPLAEVDPVELAGATVRRATLNNLGDIRRKDVRIGSKVLIRRSNEVIPEILGAVQHTGESVDIAPPETCPYCGTALVEEGANLFCPNRRCRPRVAAQLANFAAKDAMDIEGFSEMTACQLIDALGVSRCSDLYFLKEEDLAPLEGFGKKKTQKLLAAIAGSKEVPLDRFLFALGIGGIGKVASKDLAERFEGLAPLRAATAEELVQIEDIGQKTAENIVAWFADPENAAEVDRLLAAGVQPFFRKAQRGGPLAGESVVLTGALSRFKRSEAQAKIEALGGVCQNAVTGKTTLVIAGEDAGSKLEKARAKGIRVIGEEEFLKILRENGAEA</sequence>
<evidence type="ECO:0000313" key="15">
    <source>
        <dbReference type="Proteomes" id="UP000886847"/>
    </source>
</evidence>
<accession>A0A9D1W1M1</accession>
<proteinExistence type="inferred from homology"/>
<dbReference type="InterPro" id="IPR004150">
    <property type="entry name" value="NAD_DNA_ligase_OB"/>
</dbReference>
<evidence type="ECO:0000259" key="13">
    <source>
        <dbReference type="PROSITE" id="PS50172"/>
    </source>
</evidence>
<dbReference type="SUPFAM" id="SSF56091">
    <property type="entry name" value="DNA ligase/mRNA capping enzyme, catalytic domain"/>
    <property type="match status" value="1"/>
</dbReference>
<dbReference type="InterPro" id="IPR033136">
    <property type="entry name" value="DNA_ligase_CS"/>
</dbReference>
<dbReference type="SUPFAM" id="SSF50249">
    <property type="entry name" value="Nucleic acid-binding proteins"/>
    <property type="match status" value="1"/>
</dbReference>
<reference evidence="14" key="1">
    <citation type="journal article" date="2021" name="PeerJ">
        <title>Extensive microbial diversity within the chicken gut microbiome revealed by metagenomics and culture.</title>
        <authorList>
            <person name="Gilroy R."/>
            <person name="Ravi A."/>
            <person name="Getino M."/>
            <person name="Pursley I."/>
            <person name="Horton D.L."/>
            <person name="Alikhan N.F."/>
            <person name="Baker D."/>
            <person name="Gharbi K."/>
            <person name="Hall N."/>
            <person name="Watson M."/>
            <person name="Adriaenssens E.M."/>
            <person name="Foster-Nyarko E."/>
            <person name="Jarju S."/>
            <person name="Secka A."/>
            <person name="Antonio M."/>
            <person name="Oren A."/>
            <person name="Chaudhuri R.R."/>
            <person name="La Ragione R."/>
            <person name="Hildebrand F."/>
            <person name="Pallen M.J."/>
        </authorList>
    </citation>
    <scope>NUCLEOTIDE SEQUENCE</scope>
    <source>
        <strain evidence="14">2189</strain>
    </source>
</reference>
<name>A0A9D1W1M1_9FIRM</name>
<evidence type="ECO:0000256" key="7">
    <source>
        <dbReference type="ARBA" id="ARBA00022842"/>
    </source>
</evidence>
<comment type="catalytic activity">
    <reaction evidence="11 12">
        <text>NAD(+) + (deoxyribonucleotide)n-3'-hydroxyl + 5'-phospho-(deoxyribonucleotide)m = (deoxyribonucleotide)n+m + AMP + beta-nicotinamide D-nucleotide.</text>
        <dbReference type="EC" id="6.5.1.2"/>
    </reaction>
</comment>
<dbReference type="NCBIfam" id="NF005932">
    <property type="entry name" value="PRK07956.1"/>
    <property type="match status" value="1"/>
</dbReference>
<feature type="binding site" evidence="12">
    <location>
        <position position="138"/>
    </location>
    <ligand>
        <name>NAD(+)</name>
        <dbReference type="ChEBI" id="CHEBI:57540"/>
    </ligand>
</feature>
<feature type="binding site" evidence="12">
    <location>
        <position position="308"/>
    </location>
    <ligand>
        <name>NAD(+)</name>
        <dbReference type="ChEBI" id="CHEBI:57540"/>
    </ligand>
</feature>
<dbReference type="Pfam" id="PF12826">
    <property type="entry name" value="HHH_2"/>
    <property type="match status" value="1"/>
</dbReference>
<feature type="binding site" evidence="12">
    <location>
        <position position="400"/>
    </location>
    <ligand>
        <name>Zn(2+)</name>
        <dbReference type="ChEBI" id="CHEBI:29105"/>
    </ligand>
</feature>
<dbReference type="SMART" id="SM00278">
    <property type="entry name" value="HhH1"/>
    <property type="match status" value="3"/>
</dbReference>
<feature type="binding site" evidence="12">
    <location>
        <position position="284"/>
    </location>
    <ligand>
        <name>NAD(+)</name>
        <dbReference type="ChEBI" id="CHEBI:57540"/>
    </ligand>
</feature>
<evidence type="ECO:0000256" key="10">
    <source>
        <dbReference type="ARBA" id="ARBA00023211"/>
    </source>
</evidence>
<keyword evidence="4 12" id="KW-0479">Metal-binding</keyword>
<comment type="caution">
    <text evidence="14">The sequence shown here is derived from an EMBL/GenBank/DDBJ whole genome shotgun (WGS) entry which is preliminary data.</text>
</comment>
<evidence type="ECO:0000256" key="4">
    <source>
        <dbReference type="ARBA" id="ARBA00022723"/>
    </source>
</evidence>
<evidence type="ECO:0000313" key="14">
    <source>
        <dbReference type="EMBL" id="HIX50939.1"/>
    </source>
</evidence>
<dbReference type="InterPro" id="IPR036420">
    <property type="entry name" value="BRCT_dom_sf"/>
</dbReference>
<dbReference type="HAMAP" id="MF_01588">
    <property type="entry name" value="DNA_ligase_A"/>
    <property type="match status" value="1"/>
</dbReference>
<evidence type="ECO:0000256" key="12">
    <source>
        <dbReference type="HAMAP-Rule" id="MF_01588"/>
    </source>
</evidence>
<feature type="binding site" evidence="12">
    <location>
        <begin position="33"/>
        <end position="37"/>
    </location>
    <ligand>
        <name>NAD(+)</name>
        <dbReference type="ChEBI" id="CHEBI:57540"/>
    </ligand>
</feature>
<feature type="binding site" evidence="12">
    <location>
        <begin position="81"/>
        <end position="82"/>
    </location>
    <ligand>
        <name>NAD(+)</name>
        <dbReference type="ChEBI" id="CHEBI:57540"/>
    </ligand>
</feature>
<dbReference type="SUPFAM" id="SSF47781">
    <property type="entry name" value="RuvA domain 2-like"/>
    <property type="match status" value="1"/>
</dbReference>
<feature type="active site" description="N6-AMP-lysine intermediate" evidence="12">
    <location>
        <position position="117"/>
    </location>
</feature>
<dbReference type="SUPFAM" id="SSF52113">
    <property type="entry name" value="BRCT domain"/>
    <property type="match status" value="1"/>
</dbReference>
<dbReference type="InterPro" id="IPR003583">
    <property type="entry name" value="Hlx-hairpin-Hlx_DNA-bd_motif"/>
</dbReference>
<keyword evidence="7 12" id="KW-0460">Magnesium</keyword>
<comment type="function">
    <text evidence="1 12">DNA ligase that catalyzes the formation of phosphodiester linkages between 5'-phosphoryl and 3'-hydroxyl groups in double-stranded DNA using NAD as a coenzyme and as the energy source for the reaction. It is essential for DNA replication and repair of damaged DNA.</text>
</comment>
<dbReference type="GO" id="GO:0006260">
    <property type="term" value="P:DNA replication"/>
    <property type="evidence" value="ECO:0007669"/>
    <property type="project" value="UniProtKB-KW"/>
</dbReference>
<dbReference type="GO" id="GO:0003911">
    <property type="term" value="F:DNA ligase (NAD+) activity"/>
    <property type="evidence" value="ECO:0007669"/>
    <property type="project" value="UniProtKB-UniRule"/>
</dbReference>
<dbReference type="InterPro" id="IPR041663">
    <property type="entry name" value="DisA/LigA_HHH"/>
</dbReference>
<feature type="binding site" evidence="12">
    <location>
        <position position="416"/>
    </location>
    <ligand>
        <name>Zn(2+)</name>
        <dbReference type="ChEBI" id="CHEBI:29105"/>
    </ligand>
</feature>